<dbReference type="GO" id="GO:1990404">
    <property type="term" value="F:NAD+-protein mono-ADP-ribosyltransferase activity"/>
    <property type="evidence" value="ECO:0007669"/>
    <property type="project" value="TreeGrafter"/>
</dbReference>
<dbReference type="Proteomes" id="UP000649617">
    <property type="component" value="Unassembled WGS sequence"/>
</dbReference>
<dbReference type="InterPro" id="IPR012317">
    <property type="entry name" value="Poly(ADP-ribose)pol_cat_dom"/>
</dbReference>
<accession>A0A812Y6J7</accession>
<dbReference type="PANTHER" id="PTHR45740">
    <property type="entry name" value="POLY [ADP-RIBOSE] POLYMERASE"/>
    <property type="match status" value="1"/>
</dbReference>
<dbReference type="PANTHER" id="PTHR45740:SF2">
    <property type="entry name" value="POLY [ADP-RIBOSE] POLYMERASE"/>
    <property type="match status" value="1"/>
</dbReference>
<evidence type="ECO:0000256" key="1">
    <source>
        <dbReference type="ARBA" id="ARBA00004123"/>
    </source>
</evidence>
<keyword evidence="4" id="KW-0328">Glycosyltransferase</keyword>
<dbReference type="GO" id="GO:0005634">
    <property type="term" value="C:nucleus"/>
    <property type="evidence" value="ECO:0007669"/>
    <property type="project" value="UniProtKB-SubCell"/>
</dbReference>
<dbReference type="SUPFAM" id="SSF56399">
    <property type="entry name" value="ADP-ribosylation"/>
    <property type="match status" value="1"/>
</dbReference>
<dbReference type="OrthoDB" id="6133115at2759"/>
<dbReference type="EMBL" id="CAJNIZ010047234">
    <property type="protein sequence ID" value="CAE7764516.1"/>
    <property type="molecule type" value="Genomic_DNA"/>
</dbReference>
<evidence type="ECO:0000259" key="7">
    <source>
        <dbReference type="PROSITE" id="PS51059"/>
    </source>
</evidence>
<evidence type="ECO:0000256" key="2">
    <source>
        <dbReference type="ARBA" id="ARBA00023242"/>
    </source>
</evidence>
<keyword evidence="4" id="KW-0520">NAD</keyword>
<evidence type="ECO:0000256" key="5">
    <source>
        <dbReference type="SAM" id="MobiDB-lite"/>
    </source>
</evidence>
<dbReference type="SUPFAM" id="SSF117839">
    <property type="entry name" value="WWE domain"/>
    <property type="match status" value="1"/>
</dbReference>
<keyword evidence="4" id="KW-0808">Transferase</keyword>
<dbReference type="Pfam" id="PF02825">
    <property type="entry name" value="WWE"/>
    <property type="match status" value="1"/>
</dbReference>
<organism evidence="8 9">
    <name type="scientific">Symbiodinium pilosum</name>
    <name type="common">Dinoflagellate</name>
    <dbReference type="NCBI Taxonomy" id="2952"/>
    <lineage>
        <taxon>Eukaryota</taxon>
        <taxon>Sar</taxon>
        <taxon>Alveolata</taxon>
        <taxon>Dinophyceae</taxon>
        <taxon>Suessiales</taxon>
        <taxon>Symbiodiniaceae</taxon>
        <taxon>Symbiodinium</taxon>
    </lineage>
</organism>
<dbReference type="Pfam" id="PF00644">
    <property type="entry name" value="PARP"/>
    <property type="match status" value="1"/>
</dbReference>
<dbReference type="PROSITE" id="PS51059">
    <property type="entry name" value="PARP_CATALYTIC"/>
    <property type="match status" value="1"/>
</dbReference>
<feature type="domain" description="PARP catalytic" evidence="7">
    <location>
        <begin position="105"/>
        <end position="361"/>
    </location>
</feature>
<sequence length="361" mass="40453">EREKKEAAEKRSSDVTPKPVACHGAYWQYEMDGHWHPFSPEGNDQMFQAYKVYISDAQNGRTASIVAGGVERIVDFQLMTQMHASTKTVRQIRIVAGVPQQWVSAPAALLTQSDHLASLYVKVLDSRLVEQVTQVLRSTGHAWDKSVPCSHMRGATIKSIHRIENFPLWHRYKARLAAMREDHTRYNISVNPVDLDLDGREGTMSSSQRVLDCGDSLAWDVDEKILLHGTSWDNANSIVMHGFDHRTCTRGMYGDGAYFAGAACKSHQYTCSKHSGKACACKSERTLIIARVALGDAYHTSFTRHGDRRAPKRRQASGNHDSVVVNPGPITGHHNPIQLHQEFVIFGQEQAYPSFIVQYVP</sequence>
<dbReference type="InterPro" id="IPR037197">
    <property type="entry name" value="WWE_dom_sf"/>
</dbReference>
<keyword evidence="9" id="KW-1185">Reference proteome</keyword>
<evidence type="ECO:0000256" key="4">
    <source>
        <dbReference type="RuleBase" id="RU362114"/>
    </source>
</evidence>
<comment type="similarity">
    <text evidence="3">Belongs to the ARTD/PARP family.</text>
</comment>
<reference evidence="8" key="1">
    <citation type="submission" date="2021-02" db="EMBL/GenBank/DDBJ databases">
        <authorList>
            <person name="Dougan E. K."/>
            <person name="Rhodes N."/>
            <person name="Thang M."/>
            <person name="Chan C."/>
        </authorList>
    </citation>
    <scope>NUCLEOTIDE SEQUENCE</scope>
</reference>
<protein>
    <recommendedName>
        <fullName evidence="4">Poly [ADP-ribose] polymerase</fullName>
        <shortName evidence="4">PARP</shortName>
        <ecNumber evidence="4">2.4.2.-</ecNumber>
    </recommendedName>
</protein>
<feature type="domain" description="WWE" evidence="6">
    <location>
        <begin position="13"/>
        <end position="94"/>
    </location>
</feature>
<comment type="subcellular location">
    <subcellularLocation>
        <location evidence="1">Nucleus</location>
    </subcellularLocation>
</comment>
<dbReference type="EC" id="2.4.2.-" evidence="4"/>
<dbReference type="PROSITE" id="PS50918">
    <property type="entry name" value="WWE"/>
    <property type="match status" value="1"/>
</dbReference>
<evidence type="ECO:0000313" key="8">
    <source>
        <dbReference type="EMBL" id="CAE7764516.1"/>
    </source>
</evidence>
<evidence type="ECO:0000313" key="9">
    <source>
        <dbReference type="Proteomes" id="UP000649617"/>
    </source>
</evidence>
<keyword evidence="2" id="KW-0539">Nucleus</keyword>
<dbReference type="GO" id="GO:0003950">
    <property type="term" value="F:NAD+ poly-ADP-ribosyltransferase activity"/>
    <property type="evidence" value="ECO:0007669"/>
    <property type="project" value="UniProtKB-UniRule"/>
</dbReference>
<dbReference type="InterPro" id="IPR004170">
    <property type="entry name" value="WWE_dom"/>
</dbReference>
<name>A0A812Y6J7_SYMPI</name>
<dbReference type="Gene3D" id="3.90.228.10">
    <property type="match status" value="1"/>
</dbReference>
<dbReference type="Gene3D" id="3.30.720.50">
    <property type="match status" value="1"/>
</dbReference>
<feature type="non-terminal residue" evidence="8">
    <location>
        <position position="1"/>
    </location>
</feature>
<feature type="region of interest" description="Disordered" evidence="5">
    <location>
        <begin position="303"/>
        <end position="331"/>
    </location>
</feature>
<dbReference type="AlphaFoldDB" id="A0A812Y6J7"/>
<evidence type="ECO:0000259" key="6">
    <source>
        <dbReference type="PROSITE" id="PS50918"/>
    </source>
</evidence>
<evidence type="ECO:0000256" key="3">
    <source>
        <dbReference type="ARBA" id="ARBA00024347"/>
    </source>
</evidence>
<gene>
    <name evidence="8" type="primary">Tiparp</name>
    <name evidence="8" type="ORF">SPIL2461_LOCUS22386</name>
</gene>
<proteinExistence type="inferred from homology"/>
<comment type="caution">
    <text evidence="8">The sequence shown here is derived from an EMBL/GenBank/DDBJ whole genome shotgun (WGS) entry which is preliminary data.</text>
</comment>
<dbReference type="InterPro" id="IPR051712">
    <property type="entry name" value="ARTD-AVP"/>
</dbReference>